<proteinExistence type="predicted"/>
<reference evidence="2 3" key="1">
    <citation type="journal article" date="2018" name="G3 (Bethesda)">
        <title>Phylogenetic and Phylogenomic Definition of Rhizopus Species.</title>
        <authorList>
            <person name="Gryganskyi A.P."/>
            <person name="Golan J."/>
            <person name="Dolatabadi S."/>
            <person name="Mondo S."/>
            <person name="Robb S."/>
            <person name="Idnurm A."/>
            <person name="Muszewska A."/>
            <person name="Steczkiewicz K."/>
            <person name="Masonjones S."/>
            <person name="Liao H.L."/>
            <person name="Gajdeczka M.T."/>
            <person name="Anike F."/>
            <person name="Vuek A."/>
            <person name="Anishchenko I.M."/>
            <person name="Voigt K."/>
            <person name="de Hoog G.S."/>
            <person name="Smith M.E."/>
            <person name="Heitman J."/>
            <person name="Vilgalys R."/>
            <person name="Stajich J.E."/>
        </authorList>
    </citation>
    <scope>NUCLEOTIDE SEQUENCE [LARGE SCALE GENOMIC DNA]</scope>
    <source>
        <strain evidence="2 3">LSU 92-RS-03</strain>
    </source>
</reference>
<dbReference type="AlphaFoldDB" id="A0A367K2E1"/>
<evidence type="ECO:0000256" key="1">
    <source>
        <dbReference type="SAM" id="MobiDB-lite"/>
    </source>
</evidence>
<evidence type="ECO:0000313" key="2">
    <source>
        <dbReference type="EMBL" id="RCH96327.1"/>
    </source>
</evidence>
<feature type="compositionally biased region" description="Polar residues" evidence="1">
    <location>
        <begin position="110"/>
        <end position="130"/>
    </location>
</feature>
<gene>
    <name evidence="2" type="ORF">CU098_010746</name>
</gene>
<keyword evidence="3" id="KW-1185">Reference proteome</keyword>
<dbReference type="OrthoDB" id="2264436at2759"/>
<name>A0A367K2E1_RHIST</name>
<comment type="caution">
    <text evidence="2">The sequence shown here is derived from an EMBL/GenBank/DDBJ whole genome shotgun (WGS) entry which is preliminary data.</text>
</comment>
<accession>A0A367K2E1</accession>
<organism evidence="2 3">
    <name type="scientific">Rhizopus stolonifer</name>
    <name type="common">Rhizopus nigricans</name>
    <dbReference type="NCBI Taxonomy" id="4846"/>
    <lineage>
        <taxon>Eukaryota</taxon>
        <taxon>Fungi</taxon>
        <taxon>Fungi incertae sedis</taxon>
        <taxon>Mucoromycota</taxon>
        <taxon>Mucoromycotina</taxon>
        <taxon>Mucoromycetes</taxon>
        <taxon>Mucorales</taxon>
        <taxon>Mucorineae</taxon>
        <taxon>Rhizopodaceae</taxon>
        <taxon>Rhizopus</taxon>
    </lineage>
</organism>
<sequence length="165" mass="17678">MHFTIHPTQLSDGTLVTYAFQKIDFGNRSISQSINAQAANTTTALTSISEANADITNTATTPIPSSQANPDITNTATTPIPSSQANPDITNTATTPIPSSQANPDITNTATTPIPSSQANPDITNTNTTPGREWMLSTKRAINEIIEIPDTQLIEVEEEHYHDCD</sequence>
<dbReference type="Proteomes" id="UP000253551">
    <property type="component" value="Unassembled WGS sequence"/>
</dbReference>
<dbReference type="EMBL" id="PJQM01002321">
    <property type="protein sequence ID" value="RCH96327.1"/>
    <property type="molecule type" value="Genomic_DNA"/>
</dbReference>
<feature type="region of interest" description="Disordered" evidence="1">
    <location>
        <begin position="110"/>
        <end position="131"/>
    </location>
</feature>
<evidence type="ECO:0000313" key="3">
    <source>
        <dbReference type="Proteomes" id="UP000253551"/>
    </source>
</evidence>
<feature type="region of interest" description="Disordered" evidence="1">
    <location>
        <begin position="59"/>
        <end position="87"/>
    </location>
</feature>
<protein>
    <submittedName>
        <fullName evidence="2">Uncharacterized protein</fullName>
    </submittedName>
</protein>